<name>A0A1G2HGL7_9BACT</name>
<organism evidence="2 3">
    <name type="scientific">Candidatus Spechtbacteria bacterium RIFCSPLOWO2_12_FULL_38_22</name>
    <dbReference type="NCBI Taxonomy" id="1802165"/>
    <lineage>
        <taxon>Bacteria</taxon>
        <taxon>Candidatus Spechtiibacteriota</taxon>
    </lineage>
</organism>
<evidence type="ECO:0000313" key="2">
    <source>
        <dbReference type="EMBL" id="OGZ61519.1"/>
    </source>
</evidence>
<protein>
    <submittedName>
        <fullName evidence="2">Uncharacterized protein</fullName>
    </submittedName>
</protein>
<evidence type="ECO:0000313" key="3">
    <source>
        <dbReference type="Proteomes" id="UP000176770"/>
    </source>
</evidence>
<dbReference type="STRING" id="1802165.A3F94_01570"/>
<gene>
    <name evidence="2" type="ORF">A3F94_01570</name>
</gene>
<accession>A0A1G2HGL7</accession>
<comment type="caution">
    <text evidence="2">The sequence shown here is derived from an EMBL/GenBank/DDBJ whole genome shotgun (WGS) entry which is preliminary data.</text>
</comment>
<keyword evidence="1" id="KW-1133">Transmembrane helix</keyword>
<dbReference type="EMBL" id="MHOK01000022">
    <property type="protein sequence ID" value="OGZ61519.1"/>
    <property type="molecule type" value="Genomic_DNA"/>
</dbReference>
<sequence>MAISLIPHGRGQQTQEGINISRIMQKYKYLSPVLVVFVFFVFLYAGSELWIKSLEKRIVDLQGKKDVLLELAENTQTTEIKVFAKKTQTLKGILDARDFPSKLFPVFEASIHPNTVLEELNFVLGTRTAELKGVVPTFEILGQQFVIWHEKSEFVQSVDLTSFDKNTTGQIEFSAFLVIKDKYLE</sequence>
<dbReference type="AlphaFoldDB" id="A0A1G2HGL7"/>
<evidence type="ECO:0000256" key="1">
    <source>
        <dbReference type="SAM" id="Phobius"/>
    </source>
</evidence>
<keyword evidence="1" id="KW-0472">Membrane</keyword>
<reference evidence="2 3" key="1">
    <citation type="journal article" date="2016" name="Nat. Commun.">
        <title>Thousands of microbial genomes shed light on interconnected biogeochemical processes in an aquifer system.</title>
        <authorList>
            <person name="Anantharaman K."/>
            <person name="Brown C.T."/>
            <person name="Hug L.A."/>
            <person name="Sharon I."/>
            <person name="Castelle C.J."/>
            <person name="Probst A.J."/>
            <person name="Thomas B.C."/>
            <person name="Singh A."/>
            <person name="Wilkins M.J."/>
            <person name="Karaoz U."/>
            <person name="Brodie E.L."/>
            <person name="Williams K.H."/>
            <person name="Hubbard S.S."/>
            <person name="Banfield J.F."/>
        </authorList>
    </citation>
    <scope>NUCLEOTIDE SEQUENCE [LARGE SCALE GENOMIC DNA]</scope>
</reference>
<dbReference type="Proteomes" id="UP000176770">
    <property type="component" value="Unassembled WGS sequence"/>
</dbReference>
<feature type="transmembrane region" description="Helical" evidence="1">
    <location>
        <begin position="29"/>
        <end position="51"/>
    </location>
</feature>
<keyword evidence="1" id="KW-0812">Transmembrane</keyword>
<proteinExistence type="predicted"/>